<comment type="caution">
    <text evidence="1">The sequence shown here is derived from an EMBL/GenBank/DDBJ whole genome shotgun (WGS) entry which is preliminary data.</text>
</comment>
<protein>
    <submittedName>
        <fullName evidence="1">Uncharacterized protein</fullName>
    </submittedName>
</protein>
<keyword evidence="2" id="KW-1185">Reference proteome</keyword>
<name>A0ABX2GP10_9FIRM</name>
<dbReference type="SUPFAM" id="SSF51717">
    <property type="entry name" value="Dihydropteroate synthetase-like"/>
    <property type="match status" value="1"/>
</dbReference>
<dbReference type="EMBL" id="JAAIPF010000012">
    <property type="protein sequence ID" value="NSF73527.1"/>
    <property type="molecule type" value="Genomic_DNA"/>
</dbReference>
<proteinExistence type="predicted"/>
<dbReference type="Proteomes" id="UP000822152">
    <property type="component" value="Unassembled WGS sequence"/>
</dbReference>
<dbReference type="InterPro" id="IPR011005">
    <property type="entry name" value="Dihydropteroate_synth-like_sf"/>
</dbReference>
<organism evidence="1 2">
    <name type="scientific">Blautia wexlerae</name>
    <dbReference type="NCBI Taxonomy" id="418240"/>
    <lineage>
        <taxon>Bacteria</taxon>
        <taxon>Bacillati</taxon>
        <taxon>Bacillota</taxon>
        <taxon>Clostridia</taxon>
        <taxon>Lachnospirales</taxon>
        <taxon>Lachnospiraceae</taxon>
        <taxon>Blautia</taxon>
    </lineage>
</organism>
<reference evidence="1 2" key="1">
    <citation type="journal article" date="2020" name="Cell Host Microbe">
        <title>Functional and Genomic Variation between Human-Derived Isolates of Lachnospiraceae Reveals Inter- and Intra-Species Diversity.</title>
        <authorList>
            <person name="Sorbara M.T."/>
            <person name="Littmann E.R."/>
            <person name="Fontana E."/>
            <person name="Moody T.U."/>
            <person name="Kohout C.E."/>
            <person name="Gjonbalaj M."/>
            <person name="Eaton V."/>
            <person name="Seok R."/>
            <person name="Leiner I.M."/>
            <person name="Pamer E.G."/>
        </authorList>
    </citation>
    <scope>NUCLEOTIDE SEQUENCE [LARGE SCALE GENOMIC DNA]</scope>
    <source>
        <strain evidence="1 2">MSK.20.11</strain>
    </source>
</reference>
<dbReference type="Gene3D" id="3.20.20.20">
    <property type="entry name" value="Dihydropteroate synthase-like"/>
    <property type="match status" value="1"/>
</dbReference>
<sequence length="66" mass="7259">MQSEAGATFLDVCASVEEDAEVETLKWMIDLVQEVSDTPICIDSPSARSCVAAIPFCKRPVWTVRL</sequence>
<gene>
    <name evidence="1" type="ORF">G4952_06795</name>
</gene>
<evidence type="ECO:0000313" key="1">
    <source>
        <dbReference type="EMBL" id="NSF73527.1"/>
    </source>
</evidence>
<accession>A0ABX2GP10</accession>
<evidence type="ECO:0000313" key="2">
    <source>
        <dbReference type="Proteomes" id="UP000822152"/>
    </source>
</evidence>